<organism evidence="2 3">
    <name type="scientific">Flavobacterium kingsejongi</name>
    <dbReference type="NCBI Taxonomy" id="1678728"/>
    <lineage>
        <taxon>Bacteria</taxon>
        <taxon>Pseudomonadati</taxon>
        <taxon>Bacteroidota</taxon>
        <taxon>Flavobacteriia</taxon>
        <taxon>Flavobacteriales</taxon>
        <taxon>Flavobacteriaceae</taxon>
        <taxon>Flavobacterium</taxon>
    </lineage>
</organism>
<evidence type="ECO:0000313" key="3">
    <source>
        <dbReference type="Proteomes" id="UP000244677"/>
    </source>
</evidence>
<dbReference type="Proteomes" id="UP000244677">
    <property type="component" value="Chromosome"/>
</dbReference>
<dbReference type="AlphaFoldDB" id="A0A2S1LRU6"/>
<keyword evidence="1" id="KW-1133">Transmembrane helix</keyword>
<reference evidence="2 3" key="1">
    <citation type="submission" date="2017-04" db="EMBL/GenBank/DDBJ databases">
        <title>Complete genome sequence of Flavobacterium kingsejong AJ004.</title>
        <authorList>
            <person name="Lee P.C."/>
        </authorList>
    </citation>
    <scope>NUCLEOTIDE SEQUENCE [LARGE SCALE GENOMIC DNA]</scope>
    <source>
        <strain evidence="2 3">AJ004</strain>
    </source>
</reference>
<dbReference type="EMBL" id="CP020919">
    <property type="protein sequence ID" value="AWG26381.1"/>
    <property type="molecule type" value="Genomic_DNA"/>
</dbReference>
<gene>
    <name evidence="2" type="ORF">FK004_14665</name>
</gene>
<name>A0A2S1LRU6_9FLAO</name>
<feature type="transmembrane region" description="Helical" evidence="1">
    <location>
        <begin position="7"/>
        <end position="27"/>
    </location>
</feature>
<feature type="transmembrane region" description="Helical" evidence="1">
    <location>
        <begin position="47"/>
        <end position="69"/>
    </location>
</feature>
<evidence type="ECO:0000313" key="2">
    <source>
        <dbReference type="EMBL" id="AWG26381.1"/>
    </source>
</evidence>
<proteinExistence type="predicted"/>
<keyword evidence="1" id="KW-0472">Membrane</keyword>
<sequence length="78" mass="8867">MKKLNTFKFVFIIVAVGLTTGLFVYDVLNTILFNFERTNLLSTLGAIALRSLFVGVFTALILALLNLYFKLFPFKKKD</sequence>
<accession>A0A2S1LRU6</accession>
<keyword evidence="3" id="KW-1185">Reference proteome</keyword>
<keyword evidence="1" id="KW-0812">Transmembrane</keyword>
<evidence type="ECO:0000256" key="1">
    <source>
        <dbReference type="SAM" id="Phobius"/>
    </source>
</evidence>
<protein>
    <submittedName>
        <fullName evidence="2">Uncharacterized protein</fullName>
    </submittedName>
</protein>
<dbReference type="KEGG" id="fki:FK004_14665"/>